<keyword evidence="2" id="KW-1185">Reference proteome</keyword>
<protein>
    <submittedName>
        <fullName evidence="1">Uncharacterized protein</fullName>
    </submittedName>
</protein>
<comment type="caution">
    <text evidence="1">The sequence shown here is derived from an EMBL/GenBank/DDBJ whole genome shotgun (WGS) entry which is preliminary data.</text>
</comment>
<proteinExistence type="predicted"/>
<sequence length="215" mass="24813">MVPKTFKAVVAHGALQRLPYVPTASEIQEMKFWHASVRESDRILDPIKRAKNHTARLINMQLRKLSGVTRQVSLGFPAIKHFHPFERVTSAVLLVTGRERLTLAYIWCDWQELVLLTLGKGTYKRHVQHLRRVYAVLHNTGKQYERECQQVRTKQQAIDCGLRCIEELQKIVDENGKMLREAADMAKVLVTLQPHPSQLKIRVRVACSYYVACLM</sequence>
<evidence type="ECO:0000313" key="1">
    <source>
        <dbReference type="EMBL" id="KAI9913741.1"/>
    </source>
</evidence>
<reference evidence="1 2" key="1">
    <citation type="journal article" date="2022" name="bioRxiv">
        <title>The genome of the oomycete Peronosclerospora sorghi, a cosmopolitan pathogen of maize and sorghum, is inflated with dispersed pseudogenes.</title>
        <authorList>
            <person name="Fletcher K."/>
            <person name="Martin F."/>
            <person name="Isakeit T."/>
            <person name="Cavanaugh K."/>
            <person name="Magill C."/>
            <person name="Michelmore R."/>
        </authorList>
    </citation>
    <scope>NUCLEOTIDE SEQUENCE [LARGE SCALE GENOMIC DNA]</scope>
    <source>
        <strain evidence="1">P6</strain>
    </source>
</reference>
<name>A0ACC0W6T4_9STRA</name>
<accession>A0ACC0W6T4</accession>
<gene>
    <name evidence="1" type="ORF">PsorP6_005113</name>
</gene>
<dbReference type="Proteomes" id="UP001163321">
    <property type="component" value="Chromosome 4"/>
</dbReference>
<dbReference type="EMBL" id="CM047583">
    <property type="protein sequence ID" value="KAI9913741.1"/>
    <property type="molecule type" value="Genomic_DNA"/>
</dbReference>
<organism evidence="1 2">
    <name type="scientific">Peronosclerospora sorghi</name>
    <dbReference type="NCBI Taxonomy" id="230839"/>
    <lineage>
        <taxon>Eukaryota</taxon>
        <taxon>Sar</taxon>
        <taxon>Stramenopiles</taxon>
        <taxon>Oomycota</taxon>
        <taxon>Peronosporomycetes</taxon>
        <taxon>Peronosporales</taxon>
        <taxon>Peronosporaceae</taxon>
        <taxon>Peronosclerospora</taxon>
    </lineage>
</organism>
<evidence type="ECO:0000313" key="2">
    <source>
        <dbReference type="Proteomes" id="UP001163321"/>
    </source>
</evidence>